<dbReference type="Gene3D" id="3.10.450.50">
    <property type="match status" value="1"/>
</dbReference>
<feature type="chain" id="PRO_5005459983" description="SnoaL-like domain-containing protein" evidence="1">
    <location>
        <begin position="26"/>
        <end position="174"/>
    </location>
</feature>
<proteinExistence type="predicted"/>
<dbReference type="InterPro" id="IPR032710">
    <property type="entry name" value="NTF2-like_dom_sf"/>
</dbReference>
<feature type="signal peptide" evidence="1">
    <location>
        <begin position="1"/>
        <end position="25"/>
    </location>
</feature>
<feature type="domain" description="SnoaL-like" evidence="2">
    <location>
        <begin position="36"/>
        <end position="149"/>
    </location>
</feature>
<dbReference type="AlphaFoldDB" id="A0A0K1ETK5"/>
<protein>
    <recommendedName>
        <fullName evidence="2">SnoaL-like domain-containing protein</fullName>
    </recommendedName>
</protein>
<evidence type="ECO:0000313" key="4">
    <source>
        <dbReference type="Proteomes" id="UP000067626"/>
    </source>
</evidence>
<gene>
    <name evidence="3" type="ORF">CMC5_083540</name>
</gene>
<dbReference type="Proteomes" id="UP000067626">
    <property type="component" value="Chromosome"/>
</dbReference>
<dbReference type="PROSITE" id="PS51257">
    <property type="entry name" value="PROKAR_LIPOPROTEIN"/>
    <property type="match status" value="1"/>
</dbReference>
<reference evidence="3 4" key="1">
    <citation type="submission" date="2015-07" db="EMBL/GenBank/DDBJ databases">
        <title>Genome analysis of myxobacterium Chondromyces crocatus Cm c5 reveals a high potential for natural compound synthesis and the genetic basis for the loss of fruiting body formation.</title>
        <authorList>
            <person name="Zaburannyi N."/>
            <person name="Bunk B."/>
            <person name="Maier J."/>
            <person name="Overmann J."/>
            <person name="Mueller R."/>
        </authorList>
    </citation>
    <scope>NUCLEOTIDE SEQUENCE [LARGE SCALE GENOMIC DNA]</scope>
    <source>
        <strain evidence="3 4">Cm c5</strain>
    </source>
</reference>
<dbReference type="InterPro" id="IPR037401">
    <property type="entry name" value="SnoaL-like"/>
</dbReference>
<evidence type="ECO:0000313" key="3">
    <source>
        <dbReference type="EMBL" id="AKT44114.1"/>
    </source>
</evidence>
<dbReference type="RefSeq" id="WP_050435500.1">
    <property type="nucleotide sequence ID" value="NZ_CP012159.1"/>
</dbReference>
<evidence type="ECO:0000256" key="1">
    <source>
        <dbReference type="SAM" id="SignalP"/>
    </source>
</evidence>
<keyword evidence="4" id="KW-1185">Reference proteome</keyword>
<name>A0A0K1ETK5_CHOCO</name>
<dbReference type="SUPFAM" id="SSF54427">
    <property type="entry name" value="NTF2-like"/>
    <property type="match status" value="1"/>
</dbReference>
<organism evidence="3 4">
    <name type="scientific">Chondromyces crocatus</name>
    <dbReference type="NCBI Taxonomy" id="52"/>
    <lineage>
        <taxon>Bacteria</taxon>
        <taxon>Pseudomonadati</taxon>
        <taxon>Myxococcota</taxon>
        <taxon>Polyangia</taxon>
        <taxon>Polyangiales</taxon>
        <taxon>Polyangiaceae</taxon>
        <taxon>Chondromyces</taxon>
    </lineage>
</organism>
<dbReference type="KEGG" id="ccro:CMC5_083540"/>
<accession>A0A0K1ETK5</accession>
<keyword evidence="1" id="KW-0732">Signal</keyword>
<dbReference type="STRING" id="52.CMC5_083540"/>
<sequence length="174" mass="19157">MHWRGALLGPALVGLALLGCNPSAASVETTREAVGKILDDWHAAAAMANEERYFSLLTPDAVFLGTDAKERWNKEAFRAYAHPHFERGKAWRFRSTRRAISVDTSGTVAWFDEDLATDTLGPARGSGVLTLDRKSGAWHIAQYNLAITVPNAQFPAVMQLLTQPMETPVPFQPH</sequence>
<evidence type="ECO:0000259" key="2">
    <source>
        <dbReference type="Pfam" id="PF13474"/>
    </source>
</evidence>
<dbReference type="OrthoDB" id="271716at2"/>
<dbReference type="Pfam" id="PF13474">
    <property type="entry name" value="SnoaL_3"/>
    <property type="match status" value="1"/>
</dbReference>
<dbReference type="EMBL" id="CP012159">
    <property type="protein sequence ID" value="AKT44114.1"/>
    <property type="molecule type" value="Genomic_DNA"/>
</dbReference>